<feature type="compositionally biased region" description="Basic and acidic residues" evidence="5">
    <location>
        <begin position="314"/>
        <end position="335"/>
    </location>
</feature>
<dbReference type="Gene3D" id="2.40.50.1060">
    <property type="match status" value="1"/>
</dbReference>
<feature type="region of interest" description="Disordered" evidence="5">
    <location>
        <begin position="256"/>
        <end position="299"/>
    </location>
</feature>
<comment type="subcellular location">
    <subcellularLocation>
        <location evidence="1">Nucleus</location>
    </subcellularLocation>
</comment>
<evidence type="ECO:0000256" key="1">
    <source>
        <dbReference type="ARBA" id="ARBA00004123"/>
    </source>
</evidence>
<dbReference type="KEGG" id="cput:CONPUDRAFT_121639"/>
<keyword evidence="3" id="KW-0804">Transcription</keyword>
<accession>A0A5M3MWP2</accession>
<proteinExistence type="predicted"/>
<keyword evidence="8" id="KW-1185">Reference proteome</keyword>
<dbReference type="Proteomes" id="UP000053558">
    <property type="component" value="Unassembled WGS sequence"/>
</dbReference>
<dbReference type="RefSeq" id="XP_007767007.1">
    <property type="nucleotide sequence ID" value="XM_007768817.1"/>
</dbReference>
<dbReference type="EMBL" id="JH711576">
    <property type="protein sequence ID" value="EIW83174.1"/>
    <property type="molecule type" value="Genomic_DNA"/>
</dbReference>
<dbReference type="OrthoDB" id="10250504at2759"/>
<evidence type="ECO:0000259" key="6">
    <source>
        <dbReference type="Pfam" id="PF17875"/>
    </source>
</evidence>
<evidence type="ECO:0000256" key="4">
    <source>
        <dbReference type="ARBA" id="ARBA00023242"/>
    </source>
</evidence>
<evidence type="ECO:0000256" key="5">
    <source>
        <dbReference type="SAM" id="MobiDB-lite"/>
    </source>
</evidence>
<name>A0A5M3MWP2_CONPW</name>
<reference evidence="8" key="1">
    <citation type="journal article" date="2012" name="Science">
        <title>The Paleozoic origin of enzymatic lignin decomposition reconstructed from 31 fungal genomes.</title>
        <authorList>
            <person name="Floudas D."/>
            <person name="Binder M."/>
            <person name="Riley R."/>
            <person name="Barry K."/>
            <person name="Blanchette R.A."/>
            <person name="Henrissat B."/>
            <person name="Martinez A.T."/>
            <person name="Otillar R."/>
            <person name="Spatafora J.W."/>
            <person name="Yadav J.S."/>
            <person name="Aerts A."/>
            <person name="Benoit I."/>
            <person name="Boyd A."/>
            <person name="Carlson A."/>
            <person name="Copeland A."/>
            <person name="Coutinho P.M."/>
            <person name="de Vries R.P."/>
            <person name="Ferreira P."/>
            <person name="Findley K."/>
            <person name="Foster B."/>
            <person name="Gaskell J."/>
            <person name="Glotzer D."/>
            <person name="Gorecki P."/>
            <person name="Heitman J."/>
            <person name="Hesse C."/>
            <person name="Hori C."/>
            <person name="Igarashi K."/>
            <person name="Jurgens J.A."/>
            <person name="Kallen N."/>
            <person name="Kersten P."/>
            <person name="Kohler A."/>
            <person name="Kuees U."/>
            <person name="Kumar T.K.A."/>
            <person name="Kuo A."/>
            <person name="LaButti K."/>
            <person name="Larrondo L.F."/>
            <person name="Lindquist E."/>
            <person name="Ling A."/>
            <person name="Lombard V."/>
            <person name="Lucas S."/>
            <person name="Lundell T."/>
            <person name="Martin R."/>
            <person name="McLaughlin D.J."/>
            <person name="Morgenstern I."/>
            <person name="Morin E."/>
            <person name="Murat C."/>
            <person name="Nagy L.G."/>
            <person name="Nolan M."/>
            <person name="Ohm R.A."/>
            <person name="Patyshakuliyeva A."/>
            <person name="Rokas A."/>
            <person name="Ruiz-Duenas F.J."/>
            <person name="Sabat G."/>
            <person name="Salamov A."/>
            <person name="Samejima M."/>
            <person name="Schmutz J."/>
            <person name="Slot J.C."/>
            <person name="St John F."/>
            <person name="Stenlid J."/>
            <person name="Sun H."/>
            <person name="Sun S."/>
            <person name="Syed K."/>
            <person name="Tsang A."/>
            <person name="Wiebenga A."/>
            <person name="Young D."/>
            <person name="Pisabarro A."/>
            <person name="Eastwood D.C."/>
            <person name="Martin F."/>
            <person name="Cullen D."/>
            <person name="Grigoriev I.V."/>
            <person name="Hibbett D.S."/>
        </authorList>
    </citation>
    <scope>NUCLEOTIDE SEQUENCE [LARGE SCALE GENOMIC DNA]</scope>
    <source>
        <strain evidence="8">RWD-64-598 SS2</strain>
    </source>
</reference>
<dbReference type="GO" id="GO:0006352">
    <property type="term" value="P:DNA-templated transcription initiation"/>
    <property type="evidence" value="ECO:0007669"/>
    <property type="project" value="InterPro"/>
</dbReference>
<feature type="compositionally biased region" description="Basic residues" evidence="5">
    <location>
        <begin position="1"/>
        <end position="11"/>
    </location>
</feature>
<dbReference type="InterPro" id="IPR045113">
    <property type="entry name" value="Rpb7-like"/>
</dbReference>
<dbReference type="GeneID" id="19199633"/>
<feature type="compositionally biased region" description="Basic residues" evidence="5">
    <location>
        <begin position="360"/>
        <end position="375"/>
    </location>
</feature>
<feature type="region of interest" description="Disordered" evidence="5">
    <location>
        <begin position="314"/>
        <end position="375"/>
    </location>
</feature>
<dbReference type="GO" id="GO:0006362">
    <property type="term" value="P:transcription elongation by RNA polymerase I"/>
    <property type="evidence" value="ECO:0007669"/>
    <property type="project" value="TreeGrafter"/>
</dbReference>
<feature type="domain" description="RPA43 OB" evidence="6">
    <location>
        <begin position="136"/>
        <end position="257"/>
    </location>
</feature>
<dbReference type="InterPro" id="IPR041178">
    <property type="entry name" value="RPA43_OB"/>
</dbReference>
<keyword evidence="2" id="KW-0240">DNA-directed RNA polymerase</keyword>
<dbReference type="AlphaFoldDB" id="A0A5M3MWP2"/>
<dbReference type="InterPro" id="IPR041901">
    <property type="entry name" value="RNAP_I_Rpa43_N"/>
</dbReference>
<gene>
    <name evidence="7" type="ORF">CONPUDRAFT_121639</name>
</gene>
<feature type="region of interest" description="Disordered" evidence="5">
    <location>
        <begin position="204"/>
        <end position="226"/>
    </location>
</feature>
<dbReference type="Gene3D" id="3.30.1490.120">
    <property type="entry name" value="RNA polymerase Rpb7-like, N-terminal domain"/>
    <property type="match status" value="1"/>
</dbReference>
<dbReference type="PANTHER" id="PTHR12709:SF5">
    <property type="entry name" value="DNA-DIRECTED RNA POLYMERASE I SUBUNIT RPA43"/>
    <property type="match status" value="1"/>
</dbReference>
<feature type="compositionally biased region" description="Basic and acidic residues" evidence="5">
    <location>
        <begin position="263"/>
        <end position="275"/>
    </location>
</feature>
<evidence type="ECO:0000313" key="8">
    <source>
        <dbReference type="Proteomes" id="UP000053558"/>
    </source>
</evidence>
<feature type="compositionally biased region" description="Acidic residues" evidence="5">
    <location>
        <begin position="276"/>
        <end position="299"/>
    </location>
</feature>
<organism evidence="7 8">
    <name type="scientific">Coniophora puteana (strain RWD-64-598)</name>
    <name type="common">Brown rot fungus</name>
    <dbReference type="NCBI Taxonomy" id="741705"/>
    <lineage>
        <taxon>Eukaryota</taxon>
        <taxon>Fungi</taxon>
        <taxon>Dikarya</taxon>
        <taxon>Basidiomycota</taxon>
        <taxon>Agaricomycotina</taxon>
        <taxon>Agaricomycetes</taxon>
        <taxon>Agaricomycetidae</taxon>
        <taxon>Boletales</taxon>
        <taxon>Coniophorineae</taxon>
        <taxon>Coniophoraceae</taxon>
        <taxon>Coniophora</taxon>
    </lineage>
</organism>
<dbReference type="OMA" id="YMQTASH"/>
<protein>
    <recommendedName>
        <fullName evidence="6">RPA43 OB domain-containing protein</fullName>
    </recommendedName>
</protein>
<evidence type="ECO:0000256" key="3">
    <source>
        <dbReference type="ARBA" id="ARBA00023163"/>
    </source>
</evidence>
<feature type="region of interest" description="Disordered" evidence="5">
    <location>
        <begin position="1"/>
        <end position="53"/>
    </location>
</feature>
<evidence type="ECO:0000313" key="7">
    <source>
        <dbReference type="EMBL" id="EIW83174.1"/>
    </source>
</evidence>
<dbReference type="InterPro" id="IPR036898">
    <property type="entry name" value="RNA_pol_Rpb7-like_N_sf"/>
</dbReference>
<dbReference type="Pfam" id="PF17875">
    <property type="entry name" value="RPA43_OB"/>
    <property type="match status" value="1"/>
</dbReference>
<keyword evidence="4" id="KW-0539">Nucleus</keyword>
<dbReference type="GO" id="GO:0005736">
    <property type="term" value="C:RNA polymerase I complex"/>
    <property type="evidence" value="ECO:0007669"/>
    <property type="project" value="TreeGrafter"/>
</dbReference>
<dbReference type="PANTHER" id="PTHR12709">
    <property type="entry name" value="DNA-DIRECTED RNA POLYMERASE II, III"/>
    <property type="match status" value="1"/>
</dbReference>
<evidence type="ECO:0000256" key="2">
    <source>
        <dbReference type="ARBA" id="ARBA00022478"/>
    </source>
</evidence>
<dbReference type="CDD" id="cd04328">
    <property type="entry name" value="RNAP_I_Rpa43_N"/>
    <property type="match status" value="1"/>
</dbReference>
<comment type="caution">
    <text evidence="7">The sequence shown here is derived from an EMBL/GenBank/DDBJ whole genome shotgun (WGS) entry which is preliminary data.</text>
</comment>
<sequence>MDASQSHKKRKYVEVANATPSPKKKKERKDKGKSTMSHVALNVHKNGKGKARADSTGEFSVVQASLIVSIAPVFASNLQGGAEEMLDSMIMRYIPALQGVVLAHHNLKFLSRTATIKADCPFTVCPICFDATVWRPRVGMKLVGKVNLCSPDHISLLVHRTFNVSIPRHHIPTDSWEFEYGPAENDPEFGVNIDDADTLKVSVSQRGENAKENEEEGSGRWSHKITGTKLGGDDGFLKFTVVGLTVANEMLSLQGSIQTDPFSPEHKPRATRSPDPESEAPDIAEVDEELAEADEDEEIDTFARLAKMGEEAIAEEARRKKQEEQVEKQKKQERKEKKRKRREGDEGVTNVNNTQESSKKKAKGEKTKRKKAAEP</sequence>